<feature type="domain" description="DUF7988" evidence="1">
    <location>
        <begin position="2"/>
        <end position="112"/>
    </location>
</feature>
<comment type="caution">
    <text evidence="2">The sequence shown here is derived from an EMBL/GenBank/DDBJ whole genome shotgun (WGS) entry which is preliminary data.</text>
</comment>
<dbReference type="InterPro" id="IPR058294">
    <property type="entry name" value="DUF7988"/>
</dbReference>
<dbReference type="EMBL" id="WUUU01000096">
    <property type="protein sequence ID" value="MXR21256.1"/>
    <property type="molecule type" value="Genomic_DNA"/>
</dbReference>
<proteinExistence type="predicted"/>
<protein>
    <recommendedName>
        <fullName evidence="1">DUF7988 domain-containing protein</fullName>
    </recommendedName>
</protein>
<evidence type="ECO:0000313" key="2">
    <source>
        <dbReference type="EMBL" id="MXR21256.1"/>
    </source>
</evidence>
<evidence type="ECO:0000313" key="3">
    <source>
        <dbReference type="Proteomes" id="UP000471521"/>
    </source>
</evidence>
<reference evidence="2 3" key="1">
    <citation type="submission" date="2019-12" db="EMBL/GenBank/DDBJ databases">
        <title>Isolation and characterization of three novel carbon monoxide-oxidizing members of Halobacteria from salione crusts and soils.</title>
        <authorList>
            <person name="Myers M.R."/>
            <person name="King G.M."/>
        </authorList>
    </citation>
    <scope>NUCLEOTIDE SEQUENCE [LARGE SCALE GENOMIC DNA]</scope>
    <source>
        <strain evidence="2 3">PCN9</strain>
    </source>
</reference>
<dbReference type="Pfam" id="PF25950">
    <property type="entry name" value="DUF7988"/>
    <property type="match status" value="1"/>
</dbReference>
<accession>A0A6B0SL89</accession>
<name>A0A6B0SL89_9EURY</name>
<evidence type="ECO:0000259" key="1">
    <source>
        <dbReference type="Pfam" id="PF25950"/>
    </source>
</evidence>
<dbReference type="AlphaFoldDB" id="A0A6B0SL89"/>
<gene>
    <name evidence="2" type="ORF">GRX66_11815</name>
</gene>
<keyword evidence="3" id="KW-1185">Reference proteome</keyword>
<sequence>MAACADAVADSWDRDWTDDASDVADRLEACLSENGVLGVLPGVLADAADAAGGELQAAPVAAPPYVVVTSRGPVLRATLDGGRLVVRFDVVRVTDDGRYERAADESSVVVDVR</sequence>
<dbReference type="RefSeq" id="WP_233745488.1">
    <property type="nucleotide sequence ID" value="NZ_WUUU01000096.1"/>
</dbReference>
<dbReference type="Proteomes" id="UP000471521">
    <property type="component" value="Unassembled WGS sequence"/>
</dbReference>
<organism evidence="2 3">
    <name type="scientific">Halobacterium bonnevillei</name>
    <dbReference type="NCBI Taxonomy" id="2692200"/>
    <lineage>
        <taxon>Archaea</taxon>
        <taxon>Methanobacteriati</taxon>
        <taxon>Methanobacteriota</taxon>
        <taxon>Stenosarchaea group</taxon>
        <taxon>Halobacteria</taxon>
        <taxon>Halobacteriales</taxon>
        <taxon>Halobacteriaceae</taxon>
        <taxon>Halobacterium</taxon>
    </lineage>
</organism>